<keyword evidence="2" id="KW-1185">Reference proteome</keyword>
<proteinExistence type="predicted"/>
<reference evidence="1" key="2">
    <citation type="submission" date="2020-03" db="EMBL/GenBank/DDBJ databases">
        <title>Flavobacteriaceae bacterium strain TP-CH-4, a member of the family Flavobacteriaceae isolated from a deep-sea seamount.</title>
        <authorList>
            <person name="Zhang D.-C."/>
        </authorList>
    </citation>
    <scope>NUCLEOTIDE SEQUENCE</scope>
    <source>
        <strain evidence="1">TP-CH-4</strain>
    </source>
</reference>
<sequence>MRNTILCVFSLLLFASCQIREEIRFNEDGSGSYEVGFDMSEMMKMGEGNDSLPPQAAIDTLIIFATFLEEKKDSIAQLPKAEQEKLEALRPLRFAMKMSEEENQMNIRLSYAFDKLEDISKFAEAVEAADIKELDQGVNPMEGMMPADAGGADSVPKNGMEDLFKMAESFDTEFNKKRFSRKVTEKAMADMLQKKDTTLKADDPFVDMMRFKQVYRFPFKVKNVSNPNAKILSDFKGVELEANMYEMNNDPEYFNIEVEFER</sequence>
<dbReference type="AlphaFoldDB" id="A0A967E8M7"/>
<reference evidence="1" key="1">
    <citation type="submission" date="2019-07" db="EMBL/GenBank/DDBJ databases">
        <authorList>
            <person name="De-Chao Zhang Q."/>
        </authorList>
    </citation>
    <scope>NUCLEOTIDE SEQUENCE</scope>
    <source>
        <strain evidence="1">TP-CH-4</strain>
    </source>
</reference>
<gene>
    <name evidence="1" type="ORF">FK220_018975</name>
</gene>
<protein>
    <recommendedName>
        <fullName evidence="3">Lipoprotein</fullName>
    </recommendedName>
</protein>
<dbReference type="EMBL" id="VIKU02000008">
    <property type="protein sequence ID" value="NHF61444.1"/>
    <property type="molecule type" value="Genomic_DNA"/>
</dbReference>
<dbReference type="RefSeq" id="WP_152575940.1">
    <property type="nucleotide sequence ID" value="NZ_VIKU02000008.1"/>
</dbReference>
<organism evidence="1 2">
    <name type="scientific">Pelagihabitans pacificus</name>
    <dbReference type="NCBI Taxonomy" id="2696054"/>
    <lineage>
        <taxon>Bacteria</taxon>
        <taxon>Pseudomonadati</taxon>
        <taxon>Bacteroidota</taxon>
        <taxon>Flavobacteriia</taxon>
        <taxon>Flavobacteriales</taxon>
        <taxon>Flavobacteriaceae</taxon>
        <taxon>Pelagihabitans</taxon>
    </lineage>
</organism>
<comment type="caution">
    <text evidence="1">The sequence shown here is derived from an EMBL/GenBank/DDBJ whole genome shotgun (WGS) entry which is preliminary data.</text>
</comment>
<dbReference type="Proteomes" id="UP000707206">
    <property type="component" value="Unassembled WGS sequence"/>
</dbReference>
<evidence type="ECO:0000313" key="2">
    <source>
        <dbReference type="Proteomes" id="UP000707206"/>
    </source>
</evidence>
<dbReference type="PROSITE" id="PS51257">
    <property type="entry name" value="PROKAR_LIPOPROTEIN"/>
    <property type="match status" value="1"/>
</dbReference>
<name>A0A967E8M7_9FLAO</name>
<evidence type="ECO:0000313" key="1">
    <source>
        <dbReference type="EMBL" id="NHF61444.1"/>
    </source>
</evidence>
<evidence type="ECO:0008006" key="3">
    <source>
        <dbReference type="Google" id="ProtNLM"/>
    </source>
</evidence>
<accession>A0A967E8M7</accession>